<protein>
    <submittedName>
        <fullName evidence="1">Uncharacterized protein</fullName>
    </submittedName>
</protein>
<organism evidence="1 2">
    <name type="scientific">Yersinia pestis</name>
    <dbReference type="NCBI Taxonomy" id="632"/>
    <lineage>
        <taxon>Bacteria</taxon>
        <taxon>Pseudomonadati</taxon>
        <taxon>Pseudomonadota</taxon>
        <taxon>Gammaproteobacteria</taxon>
        <taxon>Enterobacterales</taxon>
        <taxon>Yersiniaceae</taxon>
        <taxon>Yersinia</taxon>
    </lineage>
</organism>
<accession>Q8CL43</accession>
<dbReference type="DNASU" id="1147168"/>
<evidence type="ECO:0000313" key="2">
    <source>
        <dbReference type="Proteomes" id="UP000002490"/>
    </source>
</evidence>
<gene>
    <name evidence="1" type="ordered locus">y2221</name>
</gene>
<dbReference type="HOGENOM" id="CLU_2557571_0_0_6"/>
<name>Q8CL43_YERPE</name>
<dbReference type="Proteomes" id="UP000002490">
    <property type="component" value="Chromosome"/>
</dbReference>
<dbReference type="EMBL" id="AE009952">
    <property type="protein sequence ID" value="AAM85781.1"/>
    <property type="molecule type" value="Genomic_DNA"/>
</dbReference>
<evidence type="ECO:0000313" key="1">
    <source>
        <dbReference type="EMBL" id="AAM85781.1"/>
    </source>
</evidence>
<proteinExistence type="predicted"/>
<dbReference type="AlphaFoldDB" id="Q8CL43"/>
<reference evidence="1 2" key="1">
    <citation type="journal article" date="2002" name="J. Bacteriol.">
        <title>Genome sequence of Yersinia pestis KIM.</title>
        <authorList>
            <person name="Deng W."/>
            <person name="Burland V."/>
            <person name="Plunkett G.III."/>
            <person name="Boutin A."/>
            <person name="Mayhew G.F."/>
            <person name="Liss P."/>
            <person name="Perna N.T."/>
            <person name="Rose D.J."/>
            <person name="Mau B."/>
            <person name="Zhou S."/>
            <person name="Schwartz D.C."/>
            <person name="Fetherston J.D."/>
            <person name="Lindler L.E."/>
            <person name="Brubaker R.R."/>
            <person name="Plana G.V."/>
            <person name="Straley S.C."/>
            <person name="McDonough K.A."/>
            <person name="Nilles M.L."/>
            <person name="Matson J.S."/>
            <person name="Blattner F.R."/>
            <person name="Perry R.D."/>
        </authorList>
    </citation>
    <scope>NUCLEOTIDE SEQUENCE [LARGE SCALE GENOMIC DNA]</scope>
    <source>
        <strain evidence="2">KIM10+ / Biovar Mediaevalis</strain>
    </source>
</reference>
<sequence>MNVTHLCSLSKFFKCFGFCPVLIPDSDIVITPVVRHFMRPHQNIETNLPDFRNQVGSVFFNVSRQVVITGGALAMAIIFVEP</sequence>
<dbReference type="KEGG" id="ypk:y2221"/>